<feature type="transmembrane region" description="Helical" evidence="9">
    <location>
        <begin position="39"/>
        <end position="57"/>
    </location>
</feature>
<dbReference type="Pfam" id="PF00361">
    <property type="entry name" value="Proton_antipo_M"/>
    <property type="match status" value="1"/>
</dbReference>
<keyword evidence="6" id="KW-0520">NAD</keyword>
<dbReference type="PRINTS" id="PR01437">
    <property type="entry name" value="NUOXDRDTASE4"/>
</dbReference>
<feature type="transmembrane region" description="Helical" evidence="9">
    <location>
        <begin position="369"/>
        <end position="391"/>
    </location>
</feature>
<comment type="similarity">
    <text evidence="2">Belongs to the complex I subunit 4 family.</text>
</comment>
<dbReference type="NCBIfam" id="TIGR01972">
    <property type="entry name" value="NDH_I_M"/>
    <property type="match status" value="1"/>
</dbReference>
<protein>
    <submittedName>
        <fullName evidence="12">NADH-quinone oxidoreductase subunit M</fullName>
    </submittedName>
</protein>
<evidence type="ECO:0000256" key="5">
    <source>
        <dbReference type="ARBA" id="ARBA00022989"/>
    </source>
</evidence>
<evidence type="ECO:0000313" key="12">
    <source>
        <dbReference type="EMBL" id="MBD1401792.1"/>
    </source>
</evidence>
<dbReference type="EMBL" id="JACWUN010000021">
    <property type="protein sequence ID" value="MBD1401792.1"/>
    <property type="molecule type" value="Genomic_DNA"/>
</dbReference>
<evidence type="ECO:0000259" key="10">
    <source>
        <dbReference type="Pfam" id="PF00361"/>
    </source>
</evidence>
<evidence type="ECO:0000256" key="6">
    <source>
        <dbReference type="ARBA" id="ARBA00023027"/>
    </source>
</evidence>
<comment type="caution">
    <text evidence="12">The sequence shown here is derived from an EMBL/GenBank/DDBJ whole genome shotgun (WGS) entry which is preliminary data.</text>
</comment>
<proteinExistence type="inferred from homology"/>
<dbReference type="InterPro" id="IPR003918">
    <property type="entry name" value="NADH_UbQ_OxRdtase"/>
</dbReference>
<dbReference type="GO" id="GO:0008137">
    <property type="term" value="F:NADH dehydrogenase (ubiquinone) activity"/>
    <property type="evidence" value="ECO:0007669"/>
    <property type="project" value="InterPro"/>
</dbReference>
<gene>
    <name evidence="12" type="ORF">ICT70_14110</name>
</gene>
<dbReference type="GO" id="GO:0003954">
    <property type="term" value="F:NADH dehydrogenase activity"/>
    <property type="evidence" value="ECO:0007669"/>
    <property type="project" value="TreeGrafter"/>
</dbReference>
<organism evidence="12 13">
    <name type="scientific">Pelovirga terrestris</name>
    <dbReference type="NCBI Taxonomy" id="2771352"/>
    <lineage>
        <taxon>Bacteria</taxon>
        <taxon>Pseudomonadati</taxon>
        <taxon>Thermodesulfobacteriota</taxon>
        <taxon>Desulfuromonadia</taxon>
        <taxon>Geobacterales</taxon>
        <taxon>Geobacteraceae</taxon>
        <taxon>Pelovirga</taxon>
    </lineage>
</organism>
<feature type="transmembrane region" description="Helical" evidence="9">
    <location>
        <begin position="144"/>
        <end position="161"/>
    </location>
</feature>
<dbReference type="PANTHER" id="PTHR43507">
    <property type="entry name" value="NADH-UBIQUINONE OXIDOREDUCTASE CHAIN 4"/>
    <property type="match status" value="1"/>
</dbReference>
<keyword evidence="5 9" id="KW-1133">Transmembrane helix</keyword>
<dbReference type="PANTHER" id="PTHR43507:SF1">
    <property type="entry name" value="NADH-UBIQUINONE OXIDOREDUCTASE CHAIN 4"/>
    <property type="match status" value="1"/>
</dbReference>
<feature type="transmembrane region" description="Helical" evidence="9">
    <location>
        <begin position="120"/>
        <end position="138"/>
    </location>
</feature>
<feature type="domain" description="NADH:ubiquinone oxidoreductase chain 4 N-terminal" evidence="11">
    <location>
        <begin position="70"/>
        <end position="132"/>
    </location>
</feature>
<dbReference type="Pfam" id="PF01059">
    <property type="entry name" value="Oxidored_q5_N"/>
    <property type="match status" value="1"/>
</dbReference>
<evidence type="ECO:0000256" key="7">
    <source>
        <dbReference type="ARBA" id="ARBA00023136"/>
    </source>
</evidence>
<dbReference type="GO" id="GO:0012505">
    <property type="term" value="C:endomembrane system"/>
    <property type="evidence" value="ECO:0007669"/>
    <property type="project" value="UniProtKB-SubCell"/>
</dbReference>
<feature type="transmembrane region" description="Helical" evidence="9">
    <location>
        <begin position="277"/>
        <end position="300"/>
    </location>
</feature>
<feature type="transmembrane region" description="Helical" evidence="9">
    <location>
        <begin position="245"/>
        <end position="265"/>
    </location>
</feature>
<feature type="transmembrane region" description="Helical" evidence="9">
    <location>
        <begin position="212"/>
        <end position="233"/>
    </location>
</feature>
<accession>A0A8J6ULT8</accession>
<feature type="transmembrane region" description="Helical" evidence="9">
    <location>
        <begin position="12"/>
        <end position="32"/>
    </location>
</feature>
<comment type="subcellular location">
    <subcellularLocation>
        <location evidence="1">Endomembrane system</location>
        <topology evidence="1">Multi-pass membrane protein</topology>
    </subcellularLocation>
    <subcellularLocation>
        <location evidence="8">Membrane</location>
        <topology evidence="8">Multi-pass membrane protein</topology>
    </subcellularLocation>
</comment>
<dbReference type="GO" id="GO:0016020">
    <property type="term" value="C:membrane"/>
    <property type="evidence" value="ECO:0007669"/>
    <property type="project" value="UniProtKB-SubCell"/>
</dbReference>
<feature type="transmembrane region" description="Helical" evidence="9">
    <location>
        <begin position="411"/>
        <end position="430"/>
    </location>
</feature>
<evidence type="ECO:0000256" key="4">
    <source>
        <dbReference type="ARBA" id="ARBA00022967"/>
    </source>
</evidence>
<evidence type="ECO:0000256" key="8">
    <source>
        <dbReference type="RuleBase" id="RU000320"/>
    </source>
</evidence>
<feature type="transmembrane region" description="Helical" evidence="9">
    <location>
        <begin position="90"/>
        <end position="113"/>
    </location>
</feature>
<evidence type="ECO:0000313" key="13">
    <source>
        <dbReference type="Proteomes" id="UP000632828"/>
    </source>
</evidence>
<keyword evidence="4" id="KW-1278">Translocase</keyword>
<feature type="transmembrane region" description="Helical" evidence="9">
    <location>
        <begin position="307"/>
        <end position="326"/>
    </location>
</feature>
<dbReference type="AlphaFoldDB" id="A0A8J6ULT8"/>
<evidence type="ECO:0000256" key="1">
    <source>
        <dbReference type="ARBA" id="ARBA00004127"/>
    </source>
</evidence>
<dbReference type="GO" id="GO:0048039">
    <property type="term" value="F:ubiquinone binding"/>
    <property type="evidence" value="ECO:0007669"/>
    <property type="project" value="TreeGrafter"/>
</dbReference>
<evidence type="ECO:0000259" key="11">
    <source>
        <dbReference type="Pfam" id="PF01059"/>
    </source>
</evidence>
<sequence length="538" mass="59303">MEQYLIVNQLNYPIISVLLLLPLIGAVLGLLFKSDKAQLWWGLGVTLATALASLPLYTRFDRTTALYQFVEVRHWLPALGLDYAVGVDGISVLLVLLTTLVMPLCVLCSWSYIKERMREFMFVLLVIETAMIGVFVSLNTLLFFLFWEAMLIPMYLMIAIWGGPRKDYASIKYFLYTFAGSIFFLASIIALYVQTGSFFIPELMTHSFSFSFQVWVFLGCALAFAVKVPMFPLHTWLPAAHVEAPTAGSVILASIMLKLGGYGFLRFCLPMAPEATWYFMPWLIALSLVSIIVGGYLALGQSDIKKLIAYSSVGHMGFVTLGIFLLNDQGIKGAMLQMINHGITTGALFILIGIIYERTHSREMSVNRALGAMMPVYVLFLGIFSLSSFGFPGTNSFVSEFLVLLAAFSRYPLVGALAIVGAILAAAYMLRLLQSMVWADSDGHGHHDEGHGDGHGDSHGPILKDLNAREIGTLSFLTIFVFWIGFYPTPLLEMMDVSVTHLIDQIGTGLNQGGHDNLHHAFSGLGNKVAGLLTTLKP</sequence>
<feature type="transmembrane region" description="Helical" evidence="9">
    <location>
        <begin position="173"/>
        <end position="192"/>
    </location>
</feature>
<dbReference type="RefSeq" id="WP_191157741.1">
    <property type="nucleotide sequence ID" value="NZ_JACWUN010000021.1"/>
</dbReference>
<feature type="transmembrane region" description="Helical" evidence="9">
    <location>
        <begin position="338"/>
        <end position="357"/>
    </location>
</feature>
<dbReference type="InterPro" id="IPR000260">
    <property type="entry name" value="NADH4_N"/>
</dbReference>
<reference evidence="12" key="1">
    <citation type="submission" date="2020-09" db="EMBL/GenBank/DDBJ databases">
        <title>Pelobacter alkaliphilus sp. nov., a novel anaerobic arsenate-reducing bacterium from terrestrial mud volcano.</title>
        <authorList>
            <person name="Khomyakova M.A."/>
            <person name="Merkel A.Y."/>
            <person name="Slobodkin A.I."/>
        </authorList>
    </citation>
    <scope>NUCLEOTIDE SEQUENCE</scope>
    <source>
        <strain evidence="12">M08fum</strain>
    </source>
</reference>
<keyword evidence="7 9" id="KW-0472">Membrane</keyword>
<dbReference type="InterPro" id="IPR001750">
    <property type="entry name" value="ND/Mrp_TM"/>
</dbReference>
<keyword evidence="13" id="KW-1185">Reference proteome</keyword>
<evidence type="ECO:0000256" key="9">
    <source>
        <dbReference type="SAM" id="Phobius"/>
    </source>
</evidence>
<name>A0A8J6ULT8_9BACT</name>
<evidence type="ECO:0000256" key="3">
    <source>
        <dbReference type="ARBA" id="ARBA00022692"/>
    </source>
</evidence>
<evidence type="ECO:0000256" key="2">
    <source>
        <dbReference type="ARBA" id="ARBA00009025"/>
    </source>
</evidence>
<dbReference type="InterPro" id="IPR010227">
    <property type="entry name" value="NADH_Q_OxRdtase_chainM/4"/>
</dbReference>
<dbReference type="Proteomes" id="UP000632828">
    <property type="component" value="Unassembled WGS sequence"/>
</dbReference>
<keyword evidence="3 8" id="KW-0812">Transmembrane</keyword>
<feature type="transmembrane region" description="Helical" evidence="9">
    <location>
        <begin position="471"/>
        <end position="489"/>
    </location>
</feature>
<dbReference type="GO" id="GO:0042773">
    <property type="term" value="P:ATP synthesis coupled electron transport"/>
    <property type="evidence" value="ECO:0007669"/>
    <property type="project" value="InterPro"/>
</dbReference>
<feature type="domain" description="NADH:quinone oxidoreductase/Mrp antiporter transmembrane" evidence="10">
    <location>
        <begin position="138"/>
        <end position="422"/>
    </location>
</feature>
<dbReference type="GO" id="GO:0015990">
    <property type="term" value="P:electron transport coupled proton transport"/>
    <property type="evidence" value="ECO:0007669"/>
    <property type="project" value="TreeGrafter"/>
</dbReference>